<dbReference type="Pfam" id="PF02288">
    <property type="entry name" value="Dehydratase_MU"/>
    <property type="match status" value="1"/>
</dbReference>
<sequence length="120" mass="12369">MLEGGQPDKPAILVLSSGAGAIENEVLAGIEEEGVPCVVERPRGDGDADTLGRLAAGRSSLSVGVGIDDRGRVSVQHQKLAQSPPGLSTAEPAERKVARMLGHNAARIVVGIPLRTDELS</sequence>
<dbReference type="InterPro" id="IPR010254">
    <property type="entry name" value="B12-dep_deHydtase_bsu"/>
</dbReference>
<name>A0ABT3CD12_9MYCO</name>
<dbReference type="SUPFAM" id="SSF52968">
    <property type="entry name" value="B12-dependent dehydatase associated subunit"/>
    <property type="match status" value="1"/>
</dbReference>
<proteinExistence type="predicted"/>
<dbReference type="RefSeq" id="WP_264068302.1">
    <property type="nucleotide sequence ID" value="NZ_JACKTY010000029.1"/>
</dbReference>
<dbReference type="EMBL" id="JACKTY010000029">
    <property type="protein sequence ID" value="MCV7227368.1"/>
    <property type="molecule type" value="Genomic_DNA"/>
</dbReference>
<organism evidence="1 2">
    <name type="scientific">Mycolicibacterium komossense</name>
    <dbReference type="NCBI Taxonomy" id="1779"/>
    <lineage>
        <taxon>Bacteria</taxon>
        <taxon>Bacillati</taxon>
        <taxon>Actinomycetota</taxon>
        <taxon>Actinomycetes</taxon>
        <taxon>Mycobacteriales</taxon>
        <taxon>Mycobacteriaceae</taxon>
        <taxon>Mycolicibacterium</taxon>
    </lineage>
</organism>
<evidence type="ECO:0000313" key="2">
    <source>
        <dbReference type="Proteomes" id="UP001526201"/>
    </source>
</evidence>
<dbReference type="Gene3D" id="3.40.50.10150">
    <property type="entry name" value="B12-dependent dehydatase associated subunit"/>
    <property type="match status" value="1"/>
</dbReference>
<reference evidence="1 2" key="1">
    <citation type="journal article" date="2022" name="BMC Genomics">
        <title>Comparative genome analysis of mycobacteria focusing on tRNA and non-coding RNA.</title>
        <authorList>
            <person name="Behra P.R.K."/>
            <person name="Pettersson B.M.F."/>
            <person name="Ramesh M."/>
            <person name="Das S."/>
            <person name="Dasgupta S."/>
            <person name="Kirsebom L.A."/>
        </authorList>
    </citation>
    <scope>NUCLEOTIDE SEQUENCE [LARGE SCALE GENOMIC DNA]</scope>
    <source>
        <strain evidence="1 2">DSM 44078</strain>
    </source>
</reference>
<accession>A0ABT3CD12</accession>
<gene>
    <name evidence="1" type="ORF">H7J73_15140</name>
</gene>
<dbReference type="InterPro" id="IPR003208">
    <property type="entry name" value="Dehydtase/Dehydtase_re"/>
</dbReference>
<keyword evidence="2" id="KW-1185">Reference proteome</keyword>
<evidence type="ECO:0000313" key="1">
    <source>
        <dbReference type="EMBL" id="MCV7227368.1"/>
    </source>
</evidence>
<dbReference type="Proteomes" id="UP001526201">
    <property type="component" value="Unassembled WGS sequence"/>
</dbReference>
<protein>
    <submittedName>
        <fullName evidence="1">Glycerol dehydratase reactivase beta/small subunit family protein</fullName>
    </submittedName>
</protein>
<comment type="caution">
    <text evidence="1">The sequence shown here is derived from an EMBL/GenBank/DDBJ whole genome shotgun (WGS) entry which is preliminary data.</text>
</comment>